<feature type="region of interest" description="Disordered" evidence="8">
    <location>
        <begin position="330"/>
        <end position="367"/>
    </location>
</feature>
<dbReference type="InterPro" id="IPR017046">
    <property type="entry name" value="Prenylcysteine_Oxase1"/>
</dbReference>
<dbReference type="GO" id="GO:0030327">
    <property type="term" value="P:prenylated protein catabolic process"/>
    <property type="evidence" value="ECO:0007669"/>
    <property type="project" value="TreeGrafter"/>
</dbReference>
<evidence type="ECO:0000259" key="9">
    <source>
        <dbReference type="Pfam" id="PF07156"/>
    </source>
</evidence>
<reference evidence="10 11" key="1">
    <citation type="journal article" date="2010" name="Plant Cell">
        <title>The Chlorella variabilis NC64A genome reveals adaptation to photosymbiosis, coevolution with viruses, and cryptic sex.</title>
        <authorList>
            <person name="Blanc G."/>
            <person name="Duncan G."/>
            <person name="Agarkova I."/>
            <person name="Borodovsky M."/>
            <person name="Gurnon J."/>
            <person name="Kuo A."/>
            <person name="Lindquist E."/>
            <person name="Lucas S."/>
            <person name="Pangilinan J."/>
            <person name="Polle J."/>
            <person name="Salamov A."/>
            <person name="Terry A."/>
            <person name="Yamada T."/>
            <person name="Dunigan D.D."/>
            <person name="Grigoriev I.V."/>
            <person name="Claverie J.M."/>
            <person name="Van Etten J.L."/>
        </authorList>
    </citation>
    <scope>NUCLEOTIDE SEQUENCE [LARGE SCALE GENOMIC DNA]</scope>
    <source>
        <strain evidence="10 11">NC64A</strain>
    </source>
</reference>
<keyword evidence="3" id="KW-0285">Flavoprotein</keyword>
<dbReference type="Proteomes" id="UP000008141">
    <property type="component" value="Unassembled WGS sequence"/>
</dbReference>
<dbReference type="InterPro" id="IPR036188">
    <property type="entry name" value="FAD/NAD-bd_sf"/>
</dbReference>
<dbReference type="eggNOG" id="ENOG502QSHJ">
    <property type="taxonomic scope" value="Eukaryota"/>
</dbReference>
<dbReference type="OMA" id="VQNTHED"/>
<proteinExistence type="inferred from homology"/>
<evidence type="ECO:0000256" key="7">
    <source>
        <dbReference type="ARBA" id="ARBA00023180"/>
    </source>
</evidence>
<dbReference type="Pfam" id="PF07156">
    <property type="entry name" value="Prenylcys_lyase"/>
    <property type="match status" value="1"/>
</dbReference>
<dbReference type="KEGG" id="cvr:CHLNCDRAFT_142455"/>
<comment type="similarity">
    <text evidence="2">Belongs to the prenylcysteine oxidase family.</text>
</comment>
<accession>E1Z765</accession>
<dbReference type="OrthoDB" id="437369at2759"/>
<dbReference type="InterPro" id="IPR010795">
    <property type="entry name" value="Prenylcys_lyase"/>
</dbReference>
<evidence type="ECO:0000256" key="5">
    <source>
        <dbReference type="ARBA" id="ARBA00022827"/>
    </source>
</evidence>
<evidence type="ECO:0000256" key="2">
    <source>
        <dbReference type="ARBA" id="ARBA00009967"/>
    </source>
</evidence>
<evidence type="ECO:0000256" key="3">
    <source>
        <dbReference type="ARBA" id="ARBA00022630"/>
    </source>
</evidence>
<evidence type="ECO:0000256" key="6">
    <source>
        <dbReference type="ARBA" id="ARBA00023002"/>
    </source>
</evidence>
<organism evidence="11">
    <name type="scientific">Chlorella variabilis</name>
    <name type="common">Green alga</name>
    <dbReference type="NCBI Taxonomy" id="554065"/>
    <lineage>
        <taxon>Eukaryota</taxon>
        <taxon>Viridiplantae</taxon>
        <taxon>Chlorophyta</taxon>
        <taxon>core chlorophytes</taxon>
        <taxon>Trebouxiophyceae</taxon>
        <taxon>Chlorellales</taxon>
        <taxon>Chlorellaceae</taxon>
        <taxon>Chlorella clade</taxon>
        <taxon>Chlorella</taxon>
    </lineage>
</organism>
<dbReference type="EMBL" id="GL433838">
    <property type="protein sequence ID" value="EFN58115.1"/>
    <property type="molecule type" value="Genomic_DNA"/>
</dbReference>
<gene>
    <name evidence="10" type="ORF">CHLNCDRAFT_142455</name>
</gene>
<name>E1Z765_CHLVA</name>
<keyword evidence="6" id="KW-0560">Oxidoreductase</keyword>
<keyword evidence="11" id="KW-1185">Reference proteome</keyword>
<dbReference type="GeneID" id="17357521"/>
<dbReference type="PANTHER" id="PTHR15944">
    <property type="entry name" value="FARNESYLCYSTEINE LYASE"/>
    <property type="match status" value="1"/>
</dbReference>
<keyword evidence="4" id="KW-0732">Signal</keyword>
<evidence type="ECO:0000256" key="8">
    <source>
        <dbReference type="SAM" id="MobiDB-lite"/>
    </source>
</evidence>
<comment type="cofactor">
    <cofactor evidence="1">
        <name>FAD</name>
        <dbReference type="ChEBI" id="CHEBI:57692"/>
    </cofactor>
</comment>
<feature type="domain" description="Prenylcysteine lyase" evidence="9">
    <location>
        <begin position="3"/>
        <end position="329"/>
    </location>
</feature>
<dbReference type="RefSeq" id="XP_005850217.1">
    <property type="nucleotide sequence ID" value="XM_005850155.1"/>
</dbReference>
<dbReference type="FunCoup" id="E1Z765">
    <property type="interactions" value="1400"/>
</dbReference>
<evidence type="ECO:0000256" key="1">
    <source>
        <dbReference type="ARBA" id="ARBA00001974"/>
    </source>
</evidence>
<dbReference type="PANTHER" id="PTHR15944:SF0">
    <property type="entry name" value="PRENYLCYSTEINE LYASE DOMAIN-CONTAINING PROTEIN"/>
    <property type="match status" value="1"/>
</dbReference>
<evidence type="ECO:0000313" key="11">
    <source>
        <dbReference type="Proteomes" id="UP000008141"/>
    </source>
</evidence>
<keyword evidence="7" id="KW-0325">Glycoprotein</keyword>
<sequence>MWEKFQTIYTLLDNGKTFDTPEMLLKQIGLYDLTQVSMYEWLRESYGASIDALAKELIGGVNLVNYGQTNEELNALAGHVSMLPATEPSVFRIKGGNSQLAPCVFAVANATVRTPVAVTSVERLPDGFWLEVQEQCTAAPGRAMVRECAATYQGPYGAVIIATPLESSGLAFPGRATLPAIPARKFVQTVVTIILGAVRPSYFGVSQMDYGVVMVTEDAQVPWSSLSLVGRTASNQTLWKMFSREPLPHAWQEILFEKGFLVVVEKIWSSPGAYPIFDPPEDFAPFTLGDGLFYAAALENAASALEMAAIEGRMTALLAAKHLSAAAEKQRSQQEVEAGLERQGGSSQHVLAQQGRGAKQQGTAAAA</sequence>
<protein>
    <recommendedName>
        <fullName evidence="9">Prenylcysteine lyase domain-containing protein</fullName>
    </recommendedName>
</protein>
<evidence type="ECO:0000313" key="10">
    <source>
        <dbReference type="EMBL" id="EFN58115.1"/>
    </source>
</evidence>
<dbReference type="InParanoid" id="E1Z765"/>
<keyword evidence="5" id="KW-0274">FAD</keyword>
<evidence type="ECO:0000256" key="4">
    <source>
        <dbReference type="ARBA" id="ARBA00022729"/>
    </source>
</evidence>
<dbReference type="GO" id="GO:0030328">
    <property type="term" value="P:prenylcysteine catabolic process"/>
    <property type="evidence" value="ECO:0007669"/>
    <property type="project" value="InterPro"/>
</dbReference>
<dbReference type="AlphaFoldDB" id="E1Z765"/>
<dbReference type="GO" id="GO:0001735">
    <property type="term" value="F:prenylcysteine oxidase activity"/>
    <property type="evidence" value="ECO:0007669"/>
    <property type="project" value="InterPro"/>
</dbReference>
<dbReference type="SUPFAM" id="SSF51905">
    <property type="entry name" value="FAD/NAD(P)-binding domain"/>
    <property type="match status" value="1"/>
</dbReference>